<sequence>MHIGYVRVSTEQQHTERQEILLEDVDKLFIDRCSGKNTNRPELNKMLSFVRSGDVVIVESISRFARSTRDLLHLIDILTKKDVNFVSMKESLDTSTPSGKFMLTVFGALAELERETILLRQREGVAIAKSKGLYKGRKKMINSEFDRIFTQWTEGKITATQAMRKLSWSKSTFYRRVKERKETQ</sequence>
<dbReference type="GO" id="GO:0015074">
    <property type="term" value="P:DNA integration"/>
    <property type="evidence" value="ECO:0007669"/>
    <property type="project" value="UniProtKB-KW"/>
</dbReference>
<evidence type="ECO:0000256" key="4">
    <source>
        <dbReference type="PIRSR" id="PIRSR606118-50"/>
    </source>
</evidence>
<evidence type="ECO:0000256" key="1">
    <source>
        <dbReference type="ARBA" id="ARBA00022908"/>
    </source>
</evidence>
<dbReference type="PROSITE" id="PS51736">
    <property type="entry name" value="RECOMBINASES_3"/>
    <property type="match status" value="1"/>
</dbReference>
<reference evidence="8" key="1">
    <citation type="submission" date="2017-04" db="EMBL/GenBank/DDBJ databases">
        <title>Function of individual gut microbiota members based on whole genome sequencing of pure cultures obtained from chicken caecum.</title>
        <authorList>
            <person name="Medvecky M."/>
            <person name="Cejkova D."/>
            <person name="Polansky O."/>
            <person name="Karasova D."/>
            <person name="Kubasova T."/>
            <person name="Cizek A."/>
            <person name="Rychlik I."/>
        </authorList>
    </citation>
    <scope>NUCLEOTIDE SEQUENCE [LARGE SCALE GENOMIC DNA]</scope>
    <source>
        <strain evidence="8">An178</strain>
    </source>
</reference>
<dbReference type="GO" id="GO:0000150">
    <property type="term" value="F:DNA strand exchange activity"/>
    <property type="evidence" value="ECO:0007669"/>
    <property type="project" value="InterPro"/>
</dbReference>
<evidence type="ECO:0000313" key="8">
    <source>
        <dbReference type="Proteomes" id="UP000195447"/>
    </source>
</evidence>
<dbReference type="GO" id="GO:0003677">
    <property type="term" value="F:DNA binding"/>
    <property type="evidence" value="ECO:0007669"/>
    <property type="project" value="UniProtKB-KW"/>
</dbReference>
<evidence type="ECO:0000256" key="2">
    <source>
        <dbReference type="ARBA" id="ARBA00023125"/>
    </source>
</evidence>
<feature type="active site" description="O-(5'-phospho-DNA)-serine intermediate" evidence="4 5">
    <location>
        <position position="9"/>
    </location>
</feature>
<dbReference type="InterPro" id="IPR006118">
    <property type="entry name" value="Recombinase_CS"/>
</dbReference>
<keyword evidence="8" id="KW-1185">Reference proteome</keyword>
<proteinExistence type="predicted"/>
<dbReference type="InterPro" id="IPR050639">
    <property type="entry name" value="SSR_resolvase"/>
</dbReference>
<dbReference type="CDD" id="cd03768">
    <property type="entry name" value="SR_ResInv"/>
    <property type="match status" value="1"/>
</dbReference>
<dbReference type="PANTHER" id="PTHR30461">
    <property type="entry name" value="DNA-INVERTASE FROM LAMBDOID PROPHAGE"/>
    <property type="match status" value="1"/>
</dbReference>
<dbReference type="PANTHER" id="PTHR30461:SF2">
    <property type="entry name" value="SERINE RECOMBINASE PINE-RELATED"/>
    <property type="match status" value="1"/>
</dbReference>
<comment type="caution">
    <text evidence="7">The sequence shown here is derived from an EMBL/GenBank/DDBJ whole genome shotgun (WGS) entry which is preliminary data.</text>
</comment>
<keyword evidence="2" id="KW-0238">DNA-binding</keyword>
<dbReference type="EMBL" id="NFKM01000031">
    <property type="protein sequence ID" value="OUP55920.1"/>
    <property type="molecule type" value="Genomic_DNA"/>
</dbReference>
<dbReference type="InterPro" id="IPR036162">
    <property type="entry name" value="Resolvase-like_N_sf"/>
</dbReference>
<accession>A0A1Y4LJ69</accession>
<evidence type="ECO:0000259" key="6">
    <source>
        <dbReference type="PROSITE" id="PS51736"/>
    </source>
</evidence>
<dbReference type="RefSeq" id="WP_087159216.1">
    <property type="nucleotide sequence ID" value="NZ_NFKM01000031.1"/>
</dbReference>
<dbReference type="SMART" id="SM00857">
    <property type="entry name" value="Resolvase"/>
    <property type="match status" value="1"/>
</dbReference>
<evidence type="ECO:0000313" key="7">
    <source>
        <dbReference type="EMBL" id="OUP55920.1"/>
    </source>
</evidence>
<dbReference type="Gene3D" id="3.40.50.1390">
    <property type="entry name" value="Resolvase, N-terminal catalytic domain"/>
    <property type="match status" value="1"/>
</dbReference>
<dbReference type="Pfam" id="PF00239">
    <property type="entry name" value="Resolvase"/>
    <property type="match status" value="1"/>
</dbReference>
<keyword evidence="1" id="KW-0229">DNA integration</keyword>
<gene>
    <name evidence="7" type="ORF">B5F14_10005</name>
</gene>
<organism evidence="7 8">
    <name type="scientific">Faecalitalea cylindroides</name>
    <dbReference type="NCBI Taxonomy" id="39483"/>
    <lineage>
        <taxon>Bacteria</taxon>
        <taxon>Bacillati</taxon>
        <taxon>Bacillota</taxon>
        <taxon>Erysipelotrichia</taxon>
        <taxon>Erysipelotrichales</taxon>
        <taxon>Erysipelotrichaceae</taxon>
        <taxon>Faecalitalea</taxon>
    </lineage>
</organism>
<dbReference type="PROSITE" id="PS00397">
    <property type="entry name" value="RECOMBINASES_1"/>
    <property type="match status" value="1"/>
</dbReference>
<dbReference type="InterPro" id="IPR006119">
    <property type="entry name" value="Resolv_N"/>
</dbReference>
<dbReference type="AlphaFoldDB" id="A0A1Y4LJ69"/>
<evidence type="ECO:0000256" key="5">
    <source>
        <dbReference type="PROSITE-ProRule" id="PRU10137"/>
    </source>
</evidence>
<keyword evidence="3" id="KW-0233">DNA recombination</keyword>
<evidence type="ECO:0000256" key="3">
    <source>
        <dbReference type="ARBA" id="ARBA00023172"/>
    </source>
</evidence>
<protein>
    <submittedName>
        <fullName evidence="7">Resolvase</fullName>
    </submittedName>
</protein>
<feature type="domain" description="Resolvase/invertase-type recombinase catalytic" evidence="6">
    <location>
        <begin position="1"/>
        <end position="132"/>
    </location>
</feature>
<dbReference type="Proteomes" id="UP000195447">
    <property type="component" value="Unassembled WGS sequence"/>
</dbReference>
<name>A0A1Y4LJ69_9FIRM</name>
<dbReference type="SUPFAM" id="SSF53041">
    <property type="entry name" value="Resolvase-like"/>
    <property type="match status" value="1"/>
</dbReference>